<organism evidence="1 2">
    <name type="scientific">Leyella stercorea DSM 18206</name>
    <dbReference type="NCBI Taxonomy" id="1002367"/>
    <lineage>
        <taxon>Bacteria</taxon>
        <taxon>Pseudomonadati</taxon>
        <taxon>Bacteroidota</taxon>
        <taxon>Bacteroidia</taxon>
        <taxon>Bacteroidales</taxon>
        <taxon>Prevotellaceae</taxon>
        <taxon>Leyella</taxon>
    </lineage>
</organism>
<accession>G6AVS5</accession>
<evidence type="ECO:0000313" key="2">
    <source>
        <dbReference type="Proteomes" id="UP000004407"/>
    </source>
</evidence>
<dbReference type="Proteomes" id="UP000004407">
    <property type="component" value="Unassembled WGS sequence"/>
</dbReference>
<sequence>MSCELIIAIFIYIIVLFPKNRCKVTENHAQKCKLICFFYSNTSLFAKSGMKTKKTYVWYDFYET</sequence>
<dbReference type="EMBL" id="AFZZ01000068">
    <property type="protein sequence ID" value="EHJ41437.1"/>
    <property type="molecule type" value="Genomic_DNA"/>
</dbReference>
<evidence type="ECO:0000313" key="1">
    <source>
        <dbReference type="EMBL" id="EHJ41437.1"/>
    </source>
</evidence>
<protein>
    <submittedName>
        <fullName evidence="1">Uncharacterized protein</fullName>
    </submittedName>
</protein>
<dbReference type="HOGENOM" id="CLU_2864137_0_0_10"/>
<name>G6AVS5_9BACT</name>
<comment type="caution">
    <text evidence="1">The sequence shown here is derived from an EMBL/GenBank/DDBJ whole genome shotgun (WGS) entry which is preliminary data.</text>
</comment>
<proteinExistence type="predicted"/>
<gene>
    <name evidence="1" type="ORF">HMPREF0673_00714</name>
</gene>
<dbReference type="AlphaFoldDB" id="G6AVS5"/>
<reference evidence="1 2" key="1">
    <citation type="submission" date="2011-08" db="EMBL/GenBank/DDBJ databases">
        <authorList>
            <person name="Weinstock G."/>
            <person name="Sodergren E."/>
            <person name="Clifton S."/>
            <person name="Fulton L."/>
            <person name="Fulton B."/>
            <person name="Courtney L."/>
            <person name="Fronick C."/>
            <person name="Harrison M."/>
            <person name="Strong C."/>
            <person name="Farmer C."/>
            <person name="Delahaunty K."/>
            <person name="Markovic C."/>
            <person name="Hall O."/>
            <person name="Minx P."/>
            <person name="Tomlinson C."/>
            <person name="Mitreva M."/>
            <person name="Hou S."/>
            <person name="Chen J."/>
            <person name="Wollam A."/>
            <person name="Pepin K.H."/>
            <person name="Johnson M."/>
            <person name="Bhonagiri V."/>
            <person name="Zhang X."/>
            <person name="Suruliraj S."/>
            <person name="Warren W."/>
            <person name="Chinwalla A."/>
            <person name="Mardis E.R."/>
            <person name="Wilson R.K."/>
        </authorList>
    </citation>
    <scope>NUCLEOTIDE SEQUENCE [LARGE SCALE GENOMIC DNA]</scope>
    <source>
        <strain evidence="1 2">DSM 18206</strain>
    </source>
</reference>